<name>D3BAN0_HETP5</name>
<feature type="region of interest" description="Disordered" evidence="1">
    <location>
        <begin position="155"/>
        <end position="192"/>
    </location>
</feature>
<organism evidence="2 3">
    <name type="scientific">Heterostelium pallidum (strain ATCC 26659 / Pp 5 / PN500)</name>
    <name type="common">Cellular slime mold</name>
    <name type="synonym">Polysphondylium pallidum</name>
    <dbReference type="NCBI Taxonomy" id="670386"/>
    <lineage>
        <taxon>Eukaryota</taxon>
        <taxon>Amoebozoa</taxon>
        <taxon>Evosea</taxon>
        <taxon>Eumycetozoa</taxon>
        <taxon>Dictyostelia</taxon>
        <taxon>Acytosteliales</taxon>
        <taxon>Acytosteliaceae</taxon>
        <taxon>Heterostelium</taxon>
    </lineage>
</organism>
<accession>D3BAN0</accession>
<feature type="region of interest" description="Disordered" evidence="1">
    <location>
        <begin position="314"/>
        <end position="360"/>
    </location>
</feature>
<evidence type="ECO:0000313" key="2">
    <source>
        <dbReference type="EMBL" id="EFA81617.1"/>
    </source>
</evidence>
<comment type="caution">
    <text evidence="2">The sequence shown here is derived from an EMBL/GenBank/DDBJ whole genome shotgun (WGS) entry which is preliminary data.</text>
</comment>
<reference evidence="2 3" key="1">
    <citation type="journal article" date="2011" name="Genome Res.">
        <title>Phylogeny-wide analysis of social amoeba genomes highlights ancient origins for complex intercellular communication.</title>
        <authorList>
            <person name="Heidel A.J."/>
            <person name="Lawal H.M."/>
            <person name="Felder M."/>
            <person name="Schilde C."/>
            <person name="Helps N.R."/>
            <person name="Tunggal B."/>
            <person name="Rivero F."/>
            <person name="John U."/>
            <person name="Schleicher M."/>
            <person name="Eichinger L."/>
            <person name="Platzer M."/>
            <person name="Noegel A.A."/>
            <person name="Schaap P."/>
            <person name="Gloeckner G."/>
        </authorList>
    </citation>
    <scope>NUCLEOTIDE SEQUENCE [LARGE SCALE GENOMIC DNA]</scope>
    <source>
        <strain evidence="3">ATCC 26659 / Pp 5 / PN500</strain>
    </source>
</reference>
<evidence type="ECO:0000313" key="3">
    <source>
        <dbReference type="Proteomes" id="UP000001396"/>
    </source>
</evidence>
<feature type="compositionally biased region" description="Low complexity" evidence="1">
    <location>
        <begin position="157"/>
        <end position="187"/>
    </location>
</feature>
<gene>
    <name evidence="2" type="ORF">PPL_05608</name>
</gene>
<dbReference type="Proteomes" id="UP000001396">
    <property type="component" value="Unassembled WGS sequence"/>
</dbReference>
<dbReference type="RefSeq" id="XP_020433734.1">
    <property type="nucleotide sequence ID" value="XM_020576485.1"/>
</dbReference>
<proteinExistence type="predicted"/>
<evidence type="ECO:0000256" key="1">
    <source>
        <dbReference type="SAM" id="MobiDB-lite"/>
    </source>
</evidence>
<dbReference type="EMBL" id="ADBJ01000025">
    <property type="protein sequence ID" value="EFA81617.1"/>
    <property type="molecule type" value="Genomic_DNA"/>
</dbReference>
<dbReference type="GeneID" id="31361092"/>
<dbReference type="AlphaFoldDB" id="D3BAN0"/>
<feature type="compositionally biased region" description="Gly residues" evidence="1">
    <location>
        <begin position="341"/>
        <end position="350"/>
    </location>
</feature>
<dbReference type="OMA" id="CMAIERG"/>
<keyword evidence="3" id="KW-1185">Reference proteome</keyword>
<feature type="compositionally biased region" description="Low complexity" evidence="1">
    <location>
        <begin position="351"/>
        <end position="360"/>
    </location>
</feature>
<sequence>MKWDLISSEQIKVYILCVNSGCGAIRIPATPSPTPNNNSTSWVTVETFNEEHSTVVCSGYKVIVSTYANAECTGQASQVETYKSGVCSTANHWGFAKRYTCSSSLPAYPERSLVLAYYETCNNSTTNNTLEMYRWVPTYKCMALTRAFLNPSGSGSGSSASSGSGSTSGSGSSSGSASASGGSASGSETGQQGTRYLMSKELDEPVDHTNELQLFSEYIDNVAGFSNVIKQKHSNSITVDKEVEKDGVGSISITGESGTGLLSSGFNTGTSGSANTGSSQEVNAVLFALIQCDLAKFRYATFANGAVNSATAGGTLSTGEFTSGDPEGSQMTGDFTSGTGDSSGGSGASGNSGSQSSQNGCSITPNSGYAGTIQQSCVKSKSLLQVTCVPPFHS</sequence>
<dbReference type="InParanoid" id="D3BAN0"/>
<protein>
    <submittedName>
        <fullName evidence="2">Uncharacterized protein</fullName>
    </submittedName>
</protein>